<reference evidence="3" key="2">
    <citation type="journal article" date="2011" name="Proc. Natl. Acad. Sci. U.S.A.">
        <title>Obligate biotrophy features unraveled by the genomic analysis of rust fungi.</title>
        <authorList>
            <person name="Duplessis S."/>
            <person name="Cuomo C.A."/>
            <person name="Lin Y.-C."/>
            <person name="Aerts A."/>
            <person name="Tisserant E."/>
            <person name="Veneault-Fourrey C."/>
            <person name="Joly D.L."/>
            <person name="Hacquard S."/>
            <person name="Amselem J."/>
            <person name="Cantarel B.L."/>
            <person name="Chiu R."/>
            <person name="Coutinho P.M."/>
            <person name="Feau N."/>
            <person name="Field M."/>
            <person name="Frey P."/>
            <person name="Gelhaye E."/>
            <person name="Goldberg J."/>
            <person name="Grabherr M.G."/>
            <person name="Kodira C.D."/>
            <person name="Kohler A."/>
            <person name="Kuees U."/>
            <person name="Lindquist E.A."/>
            <person name="Lucas S.M."/>
            <person name="Mago R."/>
            <person name="Mauceli E."/>
            <person name="Morin E."/>
            <person name="Murat C."/>
            <person name="Pangilinan J.L."/>
            <person name="Park R."/>
            <person name="Pearson M."/>
            <person name="Quesneville H."/>
            <person name="Rouhier N."/>
            <person name="Sakthikumar S."/>
            <person name="Salamov A.A."/>
            <person name="Schmutz J."/>
            <person name="Selles B."/>
            <person name="Shapiro H."/>
            <person name="Tanguay P."/>
            <person name="Tuskan G.A."/>
            <person name="Henrissat B."/>
            <person name="Van de Peer Y."/>
            <person name="Rouze P."/>
            <person name="Ellis J.G."/>
            <person name="Dodds P.N."/>
            <person name="Schein J.E."/>
            <person name="Zhong S."/>
            <person name="Hamelin R.C."/>
            <person name="Grigoriev I.V."/>
            <person name="Szabo L.J."/>
            <person name="Martin F."/>
        </authorList>
    </citation>
    <scope>NUCLEOTIDE SEQUENCE [LARGE SCALE GENOMIC DNA]</scope>
    <source>
        <strain evidence="3">CRL 75-36-700-3 / race SCCL</strain>
    </source>
</reference>
<evidence type="ECO:0000313" key="2">
    <source>
        <dbReference type="EMBL" id="EFP92079.2"/>
    </source>
</evidence>
<gene>
    <name evidence="2" type="ORF">PGTG_18169</name>
</gene>
<dbReference type="HOGENOM" id="CLU_2360787_0_0_1"/>
<dbReference type="AlphaFoldDB" id="E3L6A4"/>
<evidence type="ECO:0000313" key="3">
    <source>
        <dbReference type="Proteomes" id="UP000008783"/>
    </source>
</evidence>
<feature type="signal peptide" evidence="1">
    <location>
        <begin position="1"/>
        <end position="22"/>
    </location>
</feature>
<dbReference type="InParanoid" id="E3L6A4"/>
<dbReference type="GeneID" id="10532036"/>
<proteinExistence type="predicted"/>
<protein>
    <submittedName>
        <fullName evidence="2">Uncharacterized protein</fullName>
    </submittedName>
</protein>
<accession>E3L6A4</accession>
<reference key="1">
    <citation type="submission" date="2007-01" db="EMBL/GenBank/DDBJ databases">
        <title>The Genome Sequence of Puccinia graminis f. sp. tritici Strain CRL 75-36-700-3.</title>
        <authorList>
            <consortium name="The Broad Institute Genome Sequencing Platform"/>
            <person name="Birren B."/>
            <person name="Lander E."/>
            <person name="Galagan J."/>
            <person name="Nusbaum C."/>
            <person name="Devon K."/>
            <person name="Cuomo C."/>
            <person name="Jaffe D."/>
            <person name="Butler J."/>
            <person name="Alvarez P."/>
            <person name="Gnerre S."/>
            <person name="Grabherr M."/>
            <person name="Mauceli E."/>
            <person name="Brockman W."/>
            <person name="Young S."/>
            <person name="LaButti K."/>
            <person name="Sykes S."/>
            <person name="DeCaprio D."/>
            <person name="Crawford M."/>
            <person name="Koehrsen M."/>
            <person name="Engels R."/>
            <person name="Montgomery P."/>
            <person name="Pearson M."/>
            <person name="Howarth C."/>
            <person name="Larson L."/>
            <person name="White J."/>
            <person name="Zeng Q."/>
            <person name="Kodira C."/>
            <person name="Yandava C."/>
            <person name="Alvarado L."/>
            <person name="O'Leary S."/>
            <person name="Szabo L."/>
            <person name="Dean R."/>
            <person name="Schein J."/>
        </authorList>
    </citation>
    <scope>NUCLEOTIDE SEQUENCE</scope>
    <source>
        <strain>CRL 75-36-700-3</strain>
    </source>
</reference>
<keyword evidence="1" id="KW-0732">Signal</keyword>
<dbReference type="Proteomes" id="UP000008783">
    <property type="component" value="Unassembled WGS sequence"/>
</dbReference>
<name>E3L6A4_PUCGT</name>
<keyword evidence="3" id="KW-1185">Reference proteome</keyword>
<organism evidence="2 3">
    <name type="scientific">Puccinia graminis f. sp. tritici (strain CRL 75-36-700-3 / race SCCL)</name>
    <name type="common">Black stem rust fungus</name>
    <dbReference type="NCBI Taxonomy" id="418459"/>
    <lineage>
        <taxon>Eukaryota</taxon>
        <taxon>Fungi</taxon>
        <taxon>Dikarya</taxon>
        <taxon>Basidiomycota</taxon>
        <taxon>Pucciniomycotina</taxon>
        <taxon>Pucciniomycetes</taxon>
        <taxon>Pucciniales</taxon>
        <taxon>Pucciniaceae</taxon>
        <taxon>Puccinia</taxon>
    </lineage>
</organism>
<feature type="chain" id="PRO_5003173150" evidence="1">
    <location>
        <begin position="23"/>
        <end position="96"/>
    </location>
</feature>
<sequence length="96" mass="10737">MQIPSAFTFITLLVFFPFVIYARPKIPLPNDYIMKSKDGHSEIFSADGKVVYQYALELNAPSTGETRITLKDGSTKKLFNLVGDHDILSLTTGPRE</sequence>
<dbReference type="VEuPathDB" id="FungiDB:PGTG_18169"/>
<dbReference type="RefSeq" id="XP_003336498.2">
    <property type="nucleotide sequence ID" value="XM_003336450.2"/>
</dbReference>
<dbReference type="EMBL" id="DS178357">
    <property type="protein sequence ID" value="EFP92079.2"/>
    <property type="molecule type" value="Genomic_DNA"/>
</dbReference>
<evidence type="ECO:0000256" key="1">
    <source>
        <dbReference type="SAM" id="SignalP"/>
    </source>
</evidence>
<dbReference type="KEGG" id="pgr:PGTG_18169"/>